<dbReference type="RefSeq" id="WP_317135908.1">
    <property type="nucleotide sequence ID" value="NZ_CP043875.1"/>
</dbReference>
<proteinExistence type="predicted"/>
<dbReference type="EMBL" id="CP043875">
    <property type="protein sequence ID" value="WOF16490.1"/>
    <property type="molecule type" value="Genomic_DNA"/>
</dbReference>
<dbReference type="KEGG" id="mefw:F1737_07130"/>
<evidence type="ECO:0000313" key="2">
    <source>
        <dbReference type="Proteomes" id="UP001301797"/>
    </source>
</evidence>
<sequence>MDSQFGRGFVTNIMLISKHMSLPPERAWTGLSDHLTEMKLPDNLRGTEVEDLYMNLRQKIMWHQNGQMDKEDLDGVYRVLKRLVVALDKEIGFPDAMVGKYD</sequence>
<keyword evidence="2" id="KW-1185">Reference proteome</keyword>
<dbReference type="Proteomes" id="UP001301797">
    <property type="component" value="Chromosome"/>
</dbReference>
<evidence type="ECO:0000313" key="1">
    <source>
        <dbReference type="EMBL" id="WOF16490.1"/>
    </source>
</evidence>
<reference evidence="1 2" key="1">
    <citation type="submission" date="2019-09" db="EMBL/GenBank/DDBJ databases">
        <title>The complete genome of Methanoplanus sp. FWC-SCC4.</title>
        <authorList>
            <person name="Chen S.-C."/>
            <person name="Zhou Y.-Z."/>
            <person name="Lai M.-C."/>
        </authorList>
    </citation>
    <scope>NUCLEOTIDE SEQUENCE [LARGE SCALE GENOMIC DNA]</scope>
    <source>
        <strain evidence="1 2">FWC-SCC4</strain>
    </source>
</reference>
<dbReference type="AlphaFoldDB" id="A0AA97FBQ8"/>
<organism evidence="1 2">
    <name type="scientific">Methanochimaera problematica</name>
    <dbReference type="NCBI Taxonomy" id="2609417"/>
    <lineage>
        <taxon>Archaea</taxon>
        <taxon>Methanobacteriati</taxon>
        <taxon>Methanobacteriota</taxon>
        <taxon>Stenosarchaea group</taxon>
        <taxon>Methanomicrobia</taxon>
        <taxon>Methanomicrobiales</taxon>
        <taxon>Methanomicrobiaceae</taxon>
        <taxon>Methanochimaera</taxon>
    </lineage>
</organism>
<gene>
    <name evidence="1" type="ORF">F1737_07130</name>
</gene>
<dbReference type="GeneID" id="85229931"/>
<accession>A0AA97FBQ8</accession>
<protein>
    <submittedName>
        <fullName evidence="1">Uncharacterized protein</fullName>
    </submittedName>
</protein>
<name>A0AA97FBQ8_9EURY</name>